<evidence type="ECO:0000256" key="2">
    <source>
        <dbReference type="ARBA" id="ARBA00022679"/>
    </source>
</evidence>
<protein>
    <submittedName>
        <fullName evidence="3">Colanic acid biosynthesis acetyltransferase WcaF</fullName>
    </submittedName>
</protein>
<keyword evidence="2" id="KW-0808">Transferase</keyword>
<dbReference type="EMBL" id="OX458333">
    <property type="protein sequence ID" value="CAI8785646.1"/>
    <property type="molecule type" value="Genomic_DNA"/>
</dbReference>
<accession>A0ABM9HZ79</accession>
<reference evidence="3 4" key="1">
    <citation type="submission" date="2023-03" db="EMBL/GenBank/DDBJ databases">
        <authorList>
            <person name="Pearce D."/>
        </authorList>
    </citation>
    <scope>NUCLEOTIDE SEQUENCE [LARGE SCALE GENOMIC DNA]</scope>
    <source>
        <strain evidence="3">Msz</strain>
    </source>
</reference>
<dbReference type="PANTHER" id="PTHR23416:SF23">
    <property type="entry name" value="ACETYLTRANSFERASE C18B11.09C-RELATED"/>
    <property type="match status" value="1"/>
</dbReference>
<dbReference type="Proteomes" id="UP001162030">
    <property type="component" value="Chromosome"/>
</dbReference>
<dbReference type="Gene3D" id="2.160.10.10">
    <property type="entry name" value="Hexapeptide repeat proteins"/>
    <property type="match status" value="1"/>
</dbReference>
<gene>
    <name evidence="3" type="primary">wcaF</name>
    <name evidence="3" type="ORF">MSZNOR_1307</name>
</gene>
<evidence type="ECO:0000313" key="3">
    <source>
        <dbReference type="EMBL" id="CAI8785646.1"/>
    </source>
</evidence>
<keyword evidence="4" id="KW-1185">Reference proteome</keyword>
<dbReference type="InterPro" id="IPR051159">
    <property type="entry name" value="Hexapeptide_acetyltransf"/>
</dbReference>
<dbReference type="PANTHER" id="PTHR23416">
    <property type="entry name" value="SIALIC ACID SYNTHASE-RELATED"/>
    <property type="match status" value="1"/>
</dbReference>
<proteinExistence type="inferred from homology"/>
<dbReference type="SUPFAM" id="SSF51161">
    <property type="entry name" value="Trimeric LpxA-like enzymes"/>
    <property type="match status" value="1"/>
</dbReference>
<evidence type="ECO:0000256" key="1">
    <source>
        <dbReference type="ARBA" id="ARBA00007274"/>
    </source>
</evidence>
<organism evidence="3 4">
    <name type="scientific">Methylocaldum szegediense</name>
    <dbReference type="NCBI Taxonomy" id="73780"/>
    <lineage>
        <taxon>Bacteria</taxon>
        <taxon>Pseudomonadati</taxon>
        <taxon>Pseudomonadota</taxon>
        <taxon>Gammaproteobacteria</taxon>
        <taxon>Methylococcales</taxon>
        <taxon>Methylococcaceae</taxon>
        <taxon>Methylocaldum</taxon>
    </lineage>
</organism>
<sequence>MSSSVVFVRRSSPHSLKNRALRALWGWVWLLLFRPSPRTFHAWRRVLLRLFGARIGRGVYVYPSAKIWAPWNLEMEDYSCLGDHVDCYCVDKIRLGAYSTVSQYSYLCSASHDYTRVDLPLITAPISVGAGAWITADAFVGPGVVIGEGAIVGVRSTVLKDVEPWTVVAGTPARKIKDRLVQK</sequence>
<evidence type="ECO:0000313" key="4">
    <source>
        <dbReference type="Proteomes" id="UP001162030"/>
    </source>
</evidence>
<name>A0ABM9HZ79_9GAMM</name>
<dbReference type="CDD" id="cd05825">
    <property type="entry name" value="LbH_wcaF_like"/>
    <property type="match status" value="1"/>
</dbReference>
<dbReference type="InterPro" id="IPR011004">
    <property type="entry name" value="Trimer_LpxA-like_sf"/>
</dbReference>
<comment type="similarity">
    <text evidence="1">Belongs to the transferase hexapeptide repeat family.</text>
</comment>